<organism evidence="9 10">
    <name type="scientific">Gelidibacter salicanalis</name>
    <dbReference type="NCBI Taxonomy" id="291193"/>
    <lineage>
        <taxon>Bacteria</taxon>
        <taxon>Pseudomonadati</taxon>
        <taxon>Bacteroidota</taxon>
        <taxon>Flavobacteriia</taxon>
        <taxon>Flavobacteriales</taxon>
        <taxon>Flavobacteriaceae</taxon>
        <taxon>Gelidibacter</taxon>
    </lineage>
</organism>
<proteinExistence type="predicted"/>
<feature type="domain" description="Cytochrome c assembly protein" evidence="7">
    <location>
        <begin position="781"/>
        <end position="986"/>
    </location>
</feature>
<evidence type="ECO:0000313" key="9">
    <source>
        <dbReference type="EMBL" id="TXE05865.1"/>
    </source>
</evidence>
<evidence type="ECO:0000259" key="8">
    <source>
        <dbReference type="Pfam" id="PF05140"/>
    </source>
</evidence>
<sequence>MATATFVENDFGTDTAWIKIYDALWFELVMVGLALSFLANTFKYNLWRKEKWAVLLFHLSFIIIIIGAGITRYDSYGGIMRIREGESSNTIISDKNYLQVHISNGSKTRHLEKKKEFSPLNDNNFSIETDLEGTPITISLKDFVADALPEIVDDGKKGTPLLQMVTTSGNGRETLFLSKGEIEAIGPHKHKIGFEAQEEGIINIIEDNGEFKIISPHPLDFFVMADQKAGVLKGDSLQPMTLKTLYRQGDLSFVPISFHKNGSMKLVSTSEKPHDNDPTKDDAVVLNVTVGDKTEEVMLLYRKGFLPTSHAITVDNINLSFSYGAMPIEIPFAVKLNDFQLERYPGSESPSSYASEVIVLDGETQMPFRIYMNNVLDYGGFRFYQASYDTDEKGTLLAVNHDVLGTVTTYIGYFLLMIGMFFTLFGKSTRFTIISKKLKKIKQYAPLFILGVLSSFGTFAQRPMQNDSIPSVTELVINQHIDKQHSDLFGRILVQDIDGRIKPINTLASEFLRKIYGKTTYSYPSEEGNISMDANQAFLAMHVSPGAWQKIPVIKIDAKKGGNYFKPLKITDDGYISFDHLINPDGDYVLAKLAEDAHAKKPAEQNEFDKEVIKVDERFNILFNIFSGNYLKIFPNSLDEKDTWFSYTHHFDDFPPEDGLFVQNITRTYFNDIASKNWASANDKLSYIDTYQSTLGKDIIPTERRVEAELWYNQMNLNFWLFQTFFTIGLIMLVLALSKIFVQKKFIDILWNILVVVALISFLIFTGNILLRWYIAQHPPWSNGYEMMVFVAWVLMLCGLLTFRKSDFSLPLATLFTGSLLFVSYLDWLNPEITNLMPVLKSSFWLKVHVATIVSSYAPLALSAVLGFMALVLMIIKTKSTAYKIDIRIKELTYINEISMTIGLFVLTIGTFLGGVWANESWGRYWAWDPKETWALISIIVYAIVLHLRLVPALNSRFTLNVASVFAFASIIMTSFGVNYYLTGLHSYAAGDPVPVPNFIYILTAVVVAVAIIALIRVEKFKKRAR</sequence>
<feature type="transmembrane region" description="Helical" evidence="6">
    <location>
        <begin position="444"/>
        <end position="461"/>
    </location>
</feature>
<dbReference type="InterPro" id="IPR002541">
    <property type="entry name" value="Cyt_c_assembly"/>
</dbReference>
<name>A0A5C7AH28_9FLAO</name>
<evidence type="ECO:0000256" key="1">
    <source>
        <dbReference type="ARBA" id="ARBA00004141"/>
    </source>
</evidence>
<feature type="transmembrane region" description="Helical" evidence="6">
    <location>
        <begin position="749"/>
        <end position="775"/>
    </location>
</feature>
<dbReference type="Pfam" id="PF05140">
    <property type="entry name" value="ResB"/>
    <property type="match status" value="1"/>
</dbReference>
<dbReference type="AlphaFoldDB" id="A0A5C7AH28"/>
<dbReference type="OrthoDB" id="9814290at2"/>
<feature type="transmembrane region" description="Helical" evidence="6">
    <location>
        <begin position="998"/>
        <end position="1018"/>
    </location>
</feature>
<evidence type="ECO:0000256" key="4">
    <source>
        <dbReference type="ARBA" id="ARBA00022989"/>
    </source>
</evidence>
<protein>
    <submittedName>
        <fullName evidence="9">Cytochrome C biogenesis protein</fullName>
    </submittedName>
</protein>
<accession>A0A5C7AH28</accession>
<keyword evidence="3" id="KW-0201">Cytochrome c-type biogenesis</keyword>
<dbReference type="GO" id="GO:0020037">
    <property type="term" value="F:heme binding"/>
    <property type="evidence" value="ECO:0007669"/>
    <property type="project" value="InterPro"/>
</dbReference>
<feature type="domain" description="ResB-like" evidence="8">
    <location>
        <begin position="314"/>
        <end position="405"/>
    </location>
</feature>
<dbReference type="InterPro" id="IPR045062">
    <property type="entry name" value="Cyt_c_biogenesis_CcsA/CcmC"/>
</dbReference>
<dbReference type="InterPro" id="IPR007816">
    <property type="entry name" value="ResB-like_domain"/>
</dbReference>
<feature type="transmembrane region" description="Helical" evidence="6">
    <location>
        <begin position="719"/>
        <end position="737"/>
    </location>
</feature>
<reference evidence="9 10" key="1">
    <citation type="submission" date="2019-08" db="EMBL/GenBank/DDBJ databases">
        <title>Genome sequence of Gelidibacter salicanalis IC162T.</title>
        <authorList>
            <person name="Bowman J.P."/>
        </authorList>
    </citation>
    <scope>NUCLEOTIDE SEQUENCE [LARGE SCALE GENOMIC DNA]</scope>
    <source>
        <strain evidence="9 10">IC162</strain>
    </source>
</reference>
<keyword evidence="2 6" id="KW-0812">Transmembrane</keyword>
<dbReference type="PANTHER" id="PTHR30071:SF1">
    <property type="entry name" value="CYTOCHROME B_B6 PROTEIN-RELATED"/>
    <property type="match status" value="1"/>
</dbReference>
<evidence type="ECO:0000313" key="10">
    <source>
        <dbReference type="Proteomes" id="UP000321734"/>
    </source>
</evidence>
<dbReference type="PANTHER" id="PTHR30071">
    <property type="entry name" value="HEME EXPORTER PROTEIN C"/>
    <property type="match status" value="1"/>
</dbReference>
<comment type="subcellular location">
    <subcellularLocation>
        <location evidence="1">Membrane</location>
        <topology evidence="1">Multi-pass membrane protein</topology>
    </subcellularLocation>
</comment>
<comment type="caution">
    <text evidence="9">The sequence shown here is derived from an EMBL/GenBank/DDBJ whole genome shotgun (WGS) entry which is preliminary data.</text>
</comment>
<feature type="transmembrane region" description="Helical" evidence="6">
    <location>
        <begin position="52"/>
        <end position="73"/>
    </location>
</feature>
<keyword evidence="10" id="KW-1185">Reference proteome</keyword>
<feature type="transmembrane region" description="Helical" evidence="6">
    <location>
        <begin position="958"/>
        <end position="978"/>
    </location>
</feature>
<feature type="transmembrane region" description="Helical" evidence="6">
    <location>
        <begin position="810"/>
        <end position="828"/>
    </location>
</feature>
<feature type="transmembrane region" description="Helical" evidence="6">
    <location>
        <begin position="20"/>
        <end position="40"/>
    </location>
</feature>
<dbReference type="EMBL" id="VORX01000009">
    <property type="protein sequence ID" value="TXE05865.1"/>
    <property type="molecule type" value="Genomic_DNA"/>
</dbReference>
<feature type="transmembrane region" description="Helical" evidence="6">
    <location>
        <begin position="403"/>
        <end position="424"/>
    </location>
</feature>
<keyword evidence="5 6" id="KW-0472">Membrane</keyword>
<feature type="transmembrane region" description="Helical" evidence="6">
    <location>
        <begin position="933"/>
        <end position="951"/>
    </location>
</feature>
<feature type="transmembrane region" description="Helical" evidence="6">
    <location>
        <begin position="897"/>
        <end position="918"/>
    </location>
</feature>
<gene>
    <name evidence="9" type="ORF">ES711_14725</name>
</gene>
<evidence type="ECO:0000256" key="3">
    <source>
        <dbReference type="ARBA" id="ARBA00022748"/>
    </source>
</evidence>
<dbReference type="Proteomes" id="UP000321734">
    <property type="component" value="Unassembled WGS sequence"/>
</dbReference>
<dbReference type="GO" id="GO:0017004">
    <property type="term" value="P:cytochrome complex assembly"/>
    <property type="evidence" value="ECO:0007669"/>
    <property type="project" value="UniProtKB-KW"/>
</dbReference>
<evidence type="ECO:0000259" key="7">
    <source>
        <dbReference type="Pfam" id="PF01578"/>
    </source>
</evidence>
<feature type="transmembrane region" description="Helical" evidence="6">
    <location>
        <begin position="787"/>
        <end position="803"/>
    </location>
</feature>
<evidence type="ECO:0000256" key="5">
    <source>
        <dbReference type="ARBA" id="ARBA00023136"/>
    </source>
</evidence>
<evidence type="ECO:0000256" key="6">
    <source>
        <dbReference type="SAM" id="Phobius"/>
    </source>
</evidence>
<feature type="transmembrane region" description="Helical" evidence="6">
    <location>
        <begin position="848"/>
        <end position="876"/>
    </location>
</feature>
<dbReference type="Pfam" id="PF01578">
    <property type="entry name" value="Cytochrom_C_asm"/>
    <property type="match status" value="1"/>
</dbReference>
<keyword evidence="4 6" id="KW-1133">Transmembrane helix</keyword>
<evidence type="ECO:0000256" key="2">
    <source>
        <dbReference type="ARBA" id="ARBA00022692"/>
    </source>
</evidence>
<dbReference type="GO" id="GO:0005886">
    <property type="term" value="C:plasma membrane"/>
    <property type="evidence" value="ECO:0007669"/>
    <property type="project" value="TreeGrafter"/>
</dbReference>